<organism evidence="1 2">
    <name type="scientific">Datura stramonium</name>
    <name type="common">Jimsonweed</name>
    <name type="synonym">Common thornapple</name>
    <dbReference type="NCBI Taxonomy" id="4076"/>
    <lineage>
        <taxon>Eukaryota</taxon>
        <taxon>Viridiplantae</taxon>
        <taxon>Streptophyta</taxon>
        <taxon>Embryophyta</taxon>
        <taxon>Tracheophyta</taxon>
        <taxon>Spermatophyta</taxon>
        <taxon>Magnoliopsida</taxon>
        <taxon>eudicotyledons</taxon>
        <taxon>Gunneridae</taxon>
        <taxon>Pentapetalae</taxon>
        <taxon>asterids</taxon>
        <taxon>lamiids</taxon>
        <taxon>Solanales</taxon>
        <taxon>Solanaceae</taxon>
        <taxon>Solanoideae</taxon>
        <taxon>Datureae</taxon>
        <taxon>Datura</taxon>
    </lineage>
</organism>
<keyword evidence="2" id="KW-1185">Reference proteome</keyword>
<dbReference type="Proteomes" id="UP000823775">
    <property type="component" value="Unassembled WGS sequence"/>
</dbReference>
<proteinExistence type="predicted"/>
<evidence type="ECO:0000313" key="1">
    <source>
        <dbReference type="EMBL" id="MCD7455962.1"/>
    </source>
</evidence>
<sequence>MVGFNVQSPYHHLYLSHCFRFVFFSCFLLENDQEEGHPRKEQERKLSPLSTLESSFSSLNVKKFDAAFASLSSDARRVFCSIT</sequence>
<comment type="caution">
    <text evidence="1">The sequence shown here is derived from an EMBL/GenBank/DDBJ whole genome shotgun (WGS) entry which is preliminary data.</text>
</comment>
<name>A0ABS8SAV5_DATST</name>
<gene>
    <name evidence="1" type="ORF">HAX54_030295</name>
</gene>
<evidence type="ECO:0000313" key="2">
    <source>
        <dbReference type="Proteomes" id="UP000823775"/>
    </source>
</evidence>
<dbReference type="EMBL" id="JACEIK010000379">
    <property type="protein sequence ID" value="MCD7455962.1"/>
    <property type="molecule type" value="Genomic_DNA"/>
</dbReference>
<protein>
    <submittedName>
        <fullName evidence="1">Uncharacterized protein</fullName>
    </submittedName>
</protein>
<reference evidence="1 2" key="1">
    <citation type="journal article" date="2021" name="BMC Genomics">
        <title>Datura genome reveals duplications of psychoactive alkaloid biosynthetic genes and high mutation rate following tissue culture.</title>
        <authorList>
            <person name="Rajewski A."/>
            <person name="Carter-House D."/>
            <person name="Stajich J."/>
            <person name="Litt A."/>
        </authorList>
    </citation>
    <scope>NUCLEOTIDE SEQUENCE [LARGE SCALE GENOMIC DNA]</scope>
    <source>
        <strain evidence="1">AR-01</strain>
    </source>
</reference>
<accession>A0ABS8SAV5</accession>